<name>A0A1N7BP20_9ACTN</name>
<gene>
    <name evidence="2" type="ORF">SAMN05444858_111117</name>
</gene>
<dbReference type="PANTHER" id="PTHR43316:SF3">
    <property type="entry name" value="HALOACID DEHALOGENASE, TYPE II (AFU_ORTHOLOGUE AFUA_2G07750)-RELATED"/>
    <property type="match status" value="1"/>
</dbReference>
<evidence type="ECO:0000256" key="1">
    <source>
        <dbReference type="ARBA" id="ARBA00022801"/>
    </source>
</evidence>
<evidence type="ECO:0000313" key="2">
    <source>
        <dbReference type="EMBL" id="SIR53080.1"/>
    </source>
</evidence>
<dbReference type="NCBIfam" id="TIGR01509">
    <property type="entry name" value="HAD-SF-IA-v3"/>
    <property type="match status" value="1"/>
</dbReference>
<dbReference type="EMBL" id="FTNF01000011">
    <property type="protein sequence ID" value="SIR53080.1"/>
    <property type="molecule type" value="Genomic_DNA"/>
</dbReference>
<keyword evidence="3" id="KW-1185">Reference proteome</keyword>
<dbReference type="Gene3D" id="3.40.50.1000">
    <property type="entry name" value="HAD superfamily/HAD-like"/>
    <property type="match status" value="1"/>
</dbReference>
<dbReference type="AlphaFoldDB" id="A0A1N7BP20"/>
<evidence type="ECO:0000313" key="3">
    <source>
        <dbReference type="Proteomes" id="UP000186004"/>
    </source>
</evidence>
<proteinExistence type="predicted"/>
<keyword evidence="1 2" id="KW-0378">Hydrolase</keyword>
<dbReference type="SFLD" id="SFLDS00003">
    <property type="entry name" value="Haloacid_Dehalogenase"/>
    <property type="match status" value="1"/>
</dbReference>
<dbReference type="InterPro" id="IPR023214">
    <property type="entry name" value="HAD_sf"/>
</dbReference>
<dbReference type="NCBIfam" id="TIGR01549">
    <property type="entry name" value="HAD-SF-IA-v1"/>
    <property type="match status" value="1"/>
</dbReference>
<dbReference type="Proteomes" id="UP000186004">
    <property type="component" value="Unassembled WGS sequence"/>
</dbReference>
<dbReference type="InterPro" id="IPR006439">
    <property type="entry name" value="HAD-SF_hydro_IA"/>
</dbReference>
<dbReference type="SUPFAM" id="SSF56784">
    <property type="entry name" value="HAD-like"/>
    <property type="match status" value="1"/>
</dbReference>
<dbReference type="PANTHER" id="PTHR43316">
    <property type="entry name" value="HYDROLASE, HALOACID DELAHOGENASE-RELATED"/>
    <property type="match status" value="1"/>
</dbReference>
<accession>A0A1N7BP20</accession>
<dbReference type="SFLD" id="SFLDG01129">
    <property type="entry name" value="C1.5:_HAD__Beta-PGM__Phosphata"/>
    <property type="match status" value="1"/>
</dbReference>
<sequence length="231" mass="24374">MIFDLFHTLLDGADGERDRVIGEMAVELGIPQQDLVAAYHSSWRERLIGWDVEQTIETLAGRLGHRPTDAQVTRAAALRRAFAIRSLGRASMATLTVLDKLRADGHPLALLSNAAAETAAAWVESRLAPRFDVTVFSCAVGFAKPDPESYHAAAARLGVPPETCVFVGDGADGELAGAAAVGMWVLRTVEHRDTDPSWDGPVLSDLGELPALLSGAGVAEGPASGGGRSPR</sequence>
<dbReference type="STRING" id="1198245.SAMN05444858_111117"/>
<organism evidence="2 3">
    <name type="scientific">Micromonospora avicenniae</name>
    <dbReference type="NCBI Taxonomy" id="1198245"/>
    <lineage>
        <taxon>Bacteria</taxon>
        <taxon>Bacillati</taxon>
        <taxon>Actinomycetota</taxon>
        <taxon>Actinomycetes</taxon>
        <taxon>Micromonosporales</taxon>
        <taxon>Micromonosporaceae</taxon>
        <taxon>Micromonospora</taxon>
    </lineage>
</organism>
<dbReference type="Pfam" id="PF00702">
    <property type="entry name" value="Hydrolase"/>
    <property type="match status" value="1"/>
</dbReference>
<dbReference type="InterPro" id="IPR051540">
    <property type="entry name" value="S-2-haloacid_dehalogenase"/>
</dbReference>
<reference evidence="2 3" key="1">
    <citation type="submission" date="2017-01" db="EMBL/GenBank/DDBJ databases">
        <authorList>
            <person name="Mah S.A."/>
            <person name="Swanson W.J."/>
            <person name="Moy G.W."/>
            <person name="Vacquier V.D."/>
        </authorList>
    </citation>
    <scope>NUCLEOTIDE SEQUENCE [LARGE SCALE GENOMIC DNA]</scope>
    <source>
        <strain evidence="2 3">DSM 45758</strain>
    </source>
</reference>
<dbReference type="GO" id="GO:0016787">
    <property type="term" value="F:hydrolase activity"/>
    <property type="evidence" value="ECO:0007669"/>
    <property type="project" value="UniProtKB-KW"/>
</dbReference>
<dbReference type="InterPro" id="IPR036412">
    <property type="entry name" value="HAD-like_sf"/>
</dbReference>
<dbReference type="PRINTS" id="PR00413">
    <property type="entry name" value="HADHALOGNASE"/>
</dbReference>
<protein>
    <submittedName>
        <fullName evidence="2">Putative hydrolase of the HAD superfamily</fullName>
    </submittedName>
</protein>